<dbReference type="SUPFAM" id="SSF47459">
    <property type="entry name" value="HLH, helix-loop-helix DNA-binding domain"/>
    <property type="match status" value="1"/>
</dbReference>
<feature type="region of interest" description="Disordered" evidence="6">
    <location>
        <begin position="76"/>
        <end position="146"/>
    </location>
</feature>
<evidence type="ECO:0000259" key="7">
    <source>
        <dbReference type="PROSITE" id="PS50888"/>
    </source>
</evidence>
<dbReference type="SMART" id="SM00353">
    <property type="entry name" value="HLH"/>
    <property type="match status" value="1"/>
</dbReference>
<keyword evidence="5" id="KW-0539">Nucleus</keyword>
<dbReference type="PANTHER" id="PTHR16223:SF390">
    <property type="entry name" value="BHLH DOMAIN-CONTAINING PROTEIN"/>
    <property type="match status" value="1"/>
</dbReference>
<name>A0ABQ7NI88_BRACM</name>
<keyword evidence="4" id="KW-0804">Transcription</keyword>
<evidence type="ECO:0000256" key="1">
    <source>
        <dbReference type="ARBA" id="ARBA00004123"/>
    </source>
</evidence>
<evidence type="ECO:0000256" key="6">
    <source>
        <dbReference type="SAM" id="MobiDB-lite"/>
    </source>
</evidence>
<dbReference type="InterPro" id="IPR036638">
    <property type="entry name" value="HLH_DNA-bd_sf"/>
</dbReference>
<gene>
    <name evidence="8" type="primary">A02p033790.1_BraROA</name>
    <name evidence="8" type="ORF">IGI04_006919</name>
</gene>
<dbReference type="PANTHER" id="PTHR16223">
    <property type="entry name" value="TRANSCRIPTION FACTOR BHLH83-RELATED"/>
    <property type="match status" value="1"/>
</dbReference>
<keyword evidence="9" id="KW-1185">Reference proteome</keyword>
<proteinExistence type="predicted"/>
<dbReference type="InterPro" id="IPR011598">
    <property type="entry name" value="bHLH_dom"/>
</dbReference>
<protein>
    <recommendedName>
        <fullName evidence="7">BHLH domain-containing protein</fullName>
    </recommendedName>
</protein>
<evidence type="ECO:0000256" key="2">
    <source>
        <dbReference type="ARBA" id="ARBA00023015"/>
    </source>
</evidence>
<dbReference type="PROSITE" id="PS50888">
    <property type="entry name" value="BHLH"/>
    <property type="match status" value="1"/>
</dbReference>
<organism evidence="8 9">
    <name type="scientific">Brassica rapa subsp. trilocularis</name>
    <dbReference type="NCBI Taxonomy" id="1813537"/>
    <lineage>
        <taxon>Eukaryota</taxon>
        <taxon>Viridiplantae</taxon>
        <taxon>Streptophyta</taxon>
        <taxon>Embryophyta</taxon>
        <taxon>Tracheophyta</taxon>
        <taxon>Spermatophyta</taxon>
        <taxon>Magnoliopsida</taxon>
        <taxon>eudicotyledons</taxon>
        <taxon>Gunneridae</taxon>
        <taxon>Pentapetalae</taxon>
        <taxon>rosids</taxon>
        <taxon>malvids</taxon>
        <taxon>Brassicales</taxon>
        <taxon>Brassicaceae</taxon>
        <taxon>Brassiceae</taxon>
        <taxon>Brassica</taxon>
    </lineage>
</organism>
<feature type="region of interest" description="Disordered" evidence="6">
    <location>
        <begin position="272"/>
        <end position="300"/>
    </location>
</feature>
<feature type="non-terminal residue" evidence="8">
    <location>
        <position position="1"/>
    </location>
</feature>
<dbReference type="Proteomes" id="UP000823674">
    <property type="component" value="Chromosome A02"/>
</dbReference>
<comment type="subcellular location">
    <subcellularLocation>
        <location evidence="1">Nucleus</location>
    </subcellularLocation>
</comment>
<evidence type="ECO:0000256" key="3">
    <source>
        <dbReference type="ARBA" id="ARBA00023125"/>
    </source>
</evidence>
<sequence>KKSKITSFFFYQTPSDDFFDQILGLSNFPASSATGLSGGLGGGGGAPPMMLQLGSGEEGSGFHSQMFPLGLSLEQGKGPGVLRPEGGGGLGSGKQFSDDVLDHPSSSMKPVFPGQPMQQPAPSAPPHQPTSIRPRVRARHGQATDPHSIAERLRRERIAERIRALQELVPTVNKTDRAAMIDEIVDYVKFLRLQVKFLNSWCDSPMVEYEELAEKFQIEQKLEVETKSLNKVTVPTLHQRRHDRDVEFEKVWSMSRLGGAGAVAPLVTDMPLPSSVEDEGSEGGRTPQAAWEKGSNDGTERQVAKLMEKNVWAAMQLLQSKTLCMMPISLAMAIYHSQPPDTSSSVVKPETNPPRP</sequence>
<keyword evidence="2" id="KW-0805">Transcription regulation</keyword>
<dbReference type="EMBL" id="JADBGQ010000002">
    <property type="protein sequence ID" value="KAG5410600.1"/>
    <property type="molecule type" value="Genomic_DNA"/>
</dbReference>
<evidence type="ECO:0000313" key="8">
    <source>
        <dbReference type="EMBL" id="KAG5410600.1"/>
    </source>
</evidence>
<evidence type="ECO:0000313" key="9">
    <source>
        <dbReference type="Proteomes" id="UP000823674"/>
    </source>
</evidence>
<comment type="caution">
    <text evidence="8">The sequence shown here is derived from an EMBL/GenBank/DDBJ whole genome shotgun (WGS) entry which is preliminary data.</text>
</comment>
<dbReference type="InterPro" id="IPR045843">
    <property type="entry name" value="IND-like"/>
</dbReference>
<evidence type="ECO:0000256" key="4">
    <source>
        <dbReference type="ARBA" id="ARBA00023163"/>
    </source>
</evidence>
<reference evidence="8 9" key="1">
    <citation type="submission" date="2021-03" db="EMBL/GenBank/DDBJ databases">
        <authorList>
            <person name="King G.J."/>
            <person name="Bancroft I."/>
            <person name="Baten A."/>
            <person name="Bloomfield J."/>
            <person name="Borpatragohain P."/>
            <person name="He Z."/>
            <person name="Irish N."/>
            <person name="Irwin J."/>
            <person name="Liu K."/>
            <person name="Mauleon R.P."/>
            <person name="Moore J."/>
            <person name="Morris R."/>
            <person name="Ostergaard L."/>
            <person name="Wang B."/>
            <person name="Wells R."/>
        </authorList>
    </citation>
    <scope>NUCLEOTIDE SEQUENCE [LARGE SCALE GENOMIC DNA]</scope>
    <source>
        <strain evidence="8">R-o-18</strain>
        <tissue evidence="8">Leaf</tissue>
    </source>
</reference>
<dbReference type="Gene3D" id="4.10.280.10">
    <property type="entry name" value="Helix-loop-helix DNA-binding domain"/>
    <property type="match status" value="1"/>
</dbReference>
<evidence type="ECO:0000256" key="5">
    <source>
        <dbReference type="ARBA" id="ARBA00023242"/>
    </source>
</evidence>
<accession>A0ABQ7NI88</accession>
<feature type="domain" description="BHLH" evidence="7">
    <location>
        <begin position="142"/>
        <end position="191"/>
    </location>
</feature>
<dbReference type="Pfam" id="PF00010">
    <property type="entry name" value="HLH"/>
    <property type="match status" value="1"/>
</dbReference>
<keyword evidence="3" id="KW-0238">DNA-binding</keyword>